<dbReference type="Pfam" id="PF18078">
    <property type="entry name" value="Thioredoxin_11"/>
    <property type="match status" value="1"/>
</dbReference>
<dbReference type="Pfam" id="PF00735">
    <property type="entry name" value="Septin"/>
    <property type="match status" value="1"/>
</dbReference>
<dbReference type="CDD" id="cd00063">
    <property type="entry name" value="FN3"/>
    <property type="match status" value="1"/>
</dbReference>
<dbReference type="GO" id="GO:0005525">
    <property type="term" value="F:GTP binding"/>
    <property type="evidence" value="ECO:0007669"/>
    <property type="project" value="UniProtKB-KW"/>
</dbReference>
<dbReference type="PROSITE" id="PS50853">
    <property type="entry name" value="FN3"/>
    <property type="match status" value="1"/>
</dbReference>
<gene>
    <name evidence="4" type="ORF">P5673_033443</name>
</gene>
<feature type="compositionally biased region" description="Polar residues" evidence="2">
    <location>
        <begin position="401"/>
        <end position="411"/>
    </location>
</feature>
<organism evidence="4 5">
    <name type="scientific">Acropora cervicornis</name>
    <name type="common">Staghorn coral</name>
    <dbReference type="NCBI Taxonomy" id="6130"/>
    <lineage>
        <taxon>Eukaryota</taxon>
        <taxon>Metazoa</taxon>
        <taxon>Cnidaria</taxon>
        <taxon>Anthozoa</taxon>
        <taxon>Hexacorallia</taxon>
        <taxon>Scleractinia</taxon>
        <taxon>Astrocoeniina</taxon>
        <taxon>Acroporidae</taxon>
        <taxon>Acropora</taxon>
    </lineage>
</organism>
<accession>A0AAD9PPW1</accession>
<feature type="region of interest" description="Disordered" evidence="2">
    <location>
        <begin position="394"/>
        <end position="475"/>
    </location>
</feature>
<proteinExistence type="inferred from homology"/>
<dbReference type="InterPro" id="IPR040581">
    <property type="entry name" value="Thioredoxin_11"/>
</dbReference>
<dbReference type="InterPro" id="IPR027417">
    <property type="entry name" value="P-loop_NTPase"/>
</dbReference>
<reference evidence="4" key="2">
    <citation type="journal article" date="2023" name="Science">
        <title>Genomic signatures of disease resistance in endangered staghorn corals.</title>
        <authorList>
            <person name="Vollmer S.V."/>
            <person name="Selwyn J.D."/>
            <person name="Despard B.A."/>
            <person name="Roesel C.L."/>
        </authorList>
    </citation>
    <scope>NUCLEOTIDE SEQUENCE</scope>
    <source>
        <strain evidence="4">K2</strain>
    </source>
</reference>
<keyword evidence="1" id="KW-0342">GTP-binding</keyword>
<evidence type="ECO:0000313" key="4">
    <source>
        <dbReference type="EMBL" id="KAK2546832.1"/>
    </source>
</evidence>
<dbReference type="SUPFAM" id="SSF49265">
    <property type="entry name" value="Fibronectin type III"/>
    <property type="match status" value="1"/>
</dbReference>
<keyword evidence="1" id="KW-0547">Nucleotide-binding</keyword>
<comment type="caution">
    <text evidence="4">The sequence shown here is derived from an EMBL/GenBank/DDBJ whole genome shotgun (WGS) entry which is preliminary data.</text>
</comment>
<dbReference type="CDD" id="cd00882">
    <property type="entry name" value="Ras_like_GTPase"/>
    <property type="match status" value="1"/>
</dbReference>
<comment type="similarity">
    <text evidence="1">Belongs to the TRAFAC class TrmE-Era-EngA-EngB-Septin-like GTPase superfamily. Septin GTPase family.</text>
</comment>
<evidence type="ECO:0000256" key="1">
    <source>
        <dbReference type="RuleBase" id="RU004560"/>
    </source>
</evidence>
<dbReference type="Pfam" id="PF00041">
    <property type="entry name" value="fn3"/>
    <property type="match status" value="1"/>
</dbReference>
<dbReference type="SMART" id="SM00060">
    <property type="entry name" value="FN3"/>
    <property type="match status" value="1"/>
</dbReference>
<dbReference type="Pfam" id="PF21109">
    <property type="entry name" value="Stonustoxin_helical"/>
    <property type="match status" value="1"/>
</dbReference>
<protein>
    <submittedName>
        <fullName evidence="4">Cytolytic toxin-alpha</fullName>
    </submittedName>
</protein>
<name>A0AAD9PPW1_ACRCE</name>
<feature type="domain" description="Fibronectin type-III" evidence="3">
    <location>
        <begin position="290"/>
        <end position="395"/>
    </location>
</feature>
<sequence>MATFKNPMSYQDAVMAYSALKTNEDPQVGEVPKKVWLHPLGSLDPAIVRPVKEISSQVTDGLQEIIASFDDFQTRLSDLLVNNVCSIFSNLKRHISRCGKAVSEYKRNLLKTLSSLLPVVRSGDEVEKILSDVLDKAASSPFHQTYLSSWISGREKEVKLLFTYLEYLKDVQLVLSLEELDSAVDSLDYDRVVCFSLLPVSDHDDMAEQMYAFLRSGSCDQERLAANPWFENPERINDIKSKARIFRGFVKENGRNENTKFIFTNIRRSTDEKFVTIHLYEDGHCSDFEPPGQPEKPYATEKSNSSITLEWKGSPLGISSVQKYTVHFRPAVSDSSGEPSEEWKSVQTAGPENVIKVDGLEAQTAYLFMVNSECKAGRSEVSDFSDRIVTSCKESVARPQTGGSSTESELPQNKKEDCASDLPASGSTNNLATSSTSSSHAEGPENTNITCPTSPIHKPPDKGRHGASRGGKGSNSKGMAYFLPYRLAESMLSSSRKITDGSPSVYKLSRNERMRREISMIARQSIGKAPRQVKGRLMEKVLMVVGATGAGKTTLINGMVNFMLGVDWKDPFRYKLVLENKGVSQANSQTKDITAYTFYPMKGSDIPYTFTIIDTPGFGDTEGLKRDKFITSQIKEFFSIPPPNGIDHLDGIGFVTQASLARLTPPQEYIFNSVLSIFGNDVSKNIFMMLTFADGQQPPVLEAIKKANIPCDKYFKFNNSALFAENKETKESFDAMFWKMGFLSFKNFFAEFAKTESVSLRLTKEVLNEREQLQTLIEGLNPQITKGLNKIEEMRQEELVLQHHVKEIETNKDFTYEVEVTKPRYVSLQGTGRHTTTCLKCNFTCHQDCKIADDCNKRGCWAMDKRTGDCRICTLNCFWSDHKNLPYLIEYETVTENRTSADLQAKYEVAVSGKSKVEGMIQQLELFLQGVHTGVMNMINQAQQSLHRLDEIALKPNPLSQVQYLELLIESEKNEAKPGWKQRVQYFEEAKRHAIILSRVKDAKEAQKMIQGNVRSGETWYSRFKYWLFKG</sequence>
<dbReference type="InterPro" id="IPR013783">
    <property type="entry name" value="Ig-like_fold"/>
</dbReference>
<dbReference type="InterPro" id="IPR030379">
    <property type="entry name" value="G_SEPTIN_dom"/>
</dbReference>
<dbReference type="SUPFAM" id="SSF52540">
    <property type="entry name" value="P-loop containing nucleoside triphosphate hydrolases"/>
    <property type="match status" value="1"/>
</dbReference>
<dbReference type="Proteomes" id="UP001249851">
    <property type="component" value="Unassembled WGS sequence"/>
</dbReference>
<evidence type="ECO:0000256" key="2">
    <source>
        <dbReference type="SAM" id="MobiDB-lite"/>
    </source>
</evidence>
<evidence type="ECO:0000313" key="5">
    <source>
        <dbReference type="Proteomes" id="UP001249851"/>
    </source>
</evidence>
<reference evidence="4" key="1">
    <citation type="journal article" date="2023" name="G3 (Bethesda)">
        <title>Whole genome assembly and annotation of the endangered Caribbean coral Acropora cervicornis.</title>
        <authorList>
            <person name="Selwyn J.D."/>
            <person name="Vollmer S.V."/>
        </authorList>
    </citation>
    <scope>NUCLEOTIDE SEQUENCE</scope>
    <source>
        <strain evidence="4">K2</strain>
    </source>
</reference>
<dbReference type="AlphaFoldDB" id="A0AAD9PPW1"/>
<dbReference type="InterPro" id="IPR036116">
    <property type="entry name" value="FN3_sf"/>
</dbReference>
<keyword evidence="5" id="KW-1185">Reference proteome</keyword>
<dbReference type="Gene3D" id="3.40.50.300">
    <property type="entry name" value="P-loop containing nucleotide triphosphate hydrolases"/>
    <property type="match status" value="1"/>
</dbReference>
<dbReference type="PANTHER" id="PTHR31594">
    <property type="entry name" value="AIG1-TYPE G DOMAIN-CONTAINING PROTEIN"/>
    <property type="match status" value="1"/>
</dbReference>
<dbReference type="InterPro" id="IPR003961">
    <property type="entry name" value="FN3_dom"/>
</dbReference>
<dbReference type="Gene3D" id="2.60.40.10">
    <property type="entry name" value="Immunoglobulins"/>
    <property type="match status" value="1"/>
</dbReference>
<dbReference type="InterPro" id="IPR052090">
    <property type="entry name" value="Cytolytic_pore-forming_toxin"/>
</dbReference>
<evidence type="ECO:0000259" key="3">
    <source>
        <dbReference type="PROSITE" id="PS50853"/>
    </source>
</evidence>
<dbReference type="PANTHER" id="PTHR31594:SF14">
    <property type="entry name" value="FIBRONECTIN TYPE-III DOMAIN-CONTAINING PROTEIN"/>
    <property type="match status" value="1"/>
</dbReference>
<dbReference type="EMBL" id="JARQWQ010000263">
    <property type="protein sequence ID" value="KAK2546832.1"/>
    <property type="molecule type" value="Genomic_DNA"/>
</dbReference>
<dbReference type="InterPro" id="IPR048997">
    <property type="entry name" value="Stonustoxin-like_helical"/>
</dbReference>
<feature type="compositionally biased region" description="Low complexity" evidence="2">
    <location>
        <begin position="424"/>
        <end position="439"/>
    </location>
</feature>